<keyword evidence="2" id="KW-1185">Reference proteome</keyword>
<reference evidence="1 2" key="1">
    <citation type="submission" date="2023-01" db="EMBL/GenBank/DDBJ databases">
        <title>Analysis of 21 Apiospora genomes using comparative genomics revels a genus with tremendous synthesis potential of carbohydrate active enzymes and secondary metabolites.</title>
        <authorList>
            <person name="Sorensen T."/>
        </authorList>
    </citation>
    <scope>NUCLEOTIDE SEQUENCE [LARGE SCALE GENOMIC DNA]</scope>
    <source>
        <strain evidence="1 2">CBS 117206</strain>
    </source>
</reference>
<dbReference type="EMBL" id="JAQQWP010000011">
    <property type="protein sequence ID" value="KAK8096212.1"/>
    <property type="molecule type" value="Genomic_DNA"/>
</dbReference>
<dbReference type="Proteomes" id="UP001392437">
    <property type="component" value="Unassembled WGS sequence"/>
</dbReference>
<name>A0AAW0QAJ1_9PEZI</name>
<gene>
    <name evidence="1" type="ORF">PG999_014234</name>
</gene>
<evidence type="ECO:0000313" key="1">
    <source>
        <dbReference type="EMBL" id="KAK8096212.1"/>
    </source>
</evidence>
<dbReference type="AlphaFoldDB" id="A0AAW0QAJ1"/>
<comment type="caution">
    <text evidence="1">The sequence shown here is derived from an EMBL/GenBank/DDBJ whole genome shotgun (WGS) entry which is preliminary data.</text>
</comment>
<accession>A0AAW0QAJ1</accession>
<protein>
    <submittedName>
        <fullName evidence="1">Uncharacterized protein</fullName>
    </submittedName>
</protein>
<evidence type="ECO:0000313" key="2">
    <source>
        <dbReference type="Proteomes" id="UP001392437"/>
    </source>
</evidence>
<organism evidence="1 2">
    <name type="scientific">Apiospora kogelbergensis</name>
    <dbReference type="NCBI Taxonomy" id="1337665"/>
    <lineage>
        <taxon>Eukaryota</taxon>
        <taxon>Fungi</taxon>
        <taxon>Dikarya</taxon>
        <taxon>Ascomycota</taxon>
        <taxon>Pezizomycotina</taxon>
        <taxon>Sordariomycetes</taxon>
        <taxon>Xylariomycetidae</taxon>
        <taxon>Amphisphaeriales</taxon>
        <taxon>Apiosporaceae</taxon>
        <taxon>Apiospora</taxon>
    </lineage>
</organism>
<sequence>MCYPFTGATLDFVLLRIPWFLALVSISAVEYDGFRIGALAHREPPLPDGFGSLSVHPSGSSQLSLAHSNVLAGMGSGLEWSSLVGSQSDISLPSDEMSDGELSLAFNTDLEAADPEGEQRRL</sequence>
<proteinExistence type="predicted"/>